<dbReference type="STRING" id="734.B0187_00430"/>
<evidence type="ECO:0000313" key="9">
    <source>
        <dbReference type="Proteomes" id="UP000190867"/>
    </source>
</evidence>
<dbReference type="Pfam" id="PF13508">
    <property type="entry name" value="Acetyltransf_7"/>
    <property type="match status" value="1"/>
</dbReference>
<dbReference type="Gene3D" id="3.40.630.30">
    <property type="match status" value="1"/>
</dbReference>
<keyword evidence="2" id="KW-0678">Repressor</keyword>
<dbReference type="Proteomes" id="UP000190867">
    <property type="component" value="Unassembled WGS sequence"/>
</dbReference>
<evidence type="ECO:0000256" key="2">
    <source>
        <dbReference type="ARBA" id="ARBA00022491"/>
    </source>
</evidence>
<dbReference type="EMBL" id="MUYA01000001">
    <property type="protein sequence ID" value="OOS00917.1"/>
    <property type="molecule type" value="Genomic_DNA"/>
</dbReference>
<evidence type="ECO:0000256" key="4">
    <source>
        <dbReference type="ARBA" id="ARBA00022679"/>
    </source>
</evidence>
<evidence type="ECO:0000256" key="1">
    <source>
        <dbReference type="ARBA" id="ARBA00009342"/>
    </source>
</evidence>
<dbReference type="InterPro" id="IPR016181">
    <property type="entry name" value="Acyl_CoA_acyltransferase"/>
</dbReference>
<gene>
    <name evidence="8" type="ORF">B0187_00430</name>
</gene>
<sequence length="155" mass="17310">MSAPILLEAHHQTQSFDCGEEVLNQWLKRKALKNQHSRASRTFVVVDQQQRVMGYYAMSSGAVTHIQATGNIRRNMPDPIPVIILARLAVDQQMQGQQLGAALLKDAVLRAKQVSEQIGVRALLVHALNDTAKNFYLQYGFVSSPIDDLTLMLKL</sequence>
<keyword evidence="4 8" id="KW-0808">Transferase</keyword>
<dbReference type="RefSeq" id="WP_078235955.1">
    <property type="nucleotide sequence ID" value="NZ_MUYA01000001.1"/>
</dbReference>
<proteinExistence type="inferred from homology"/>
<evidence type="ECO:0000256" key="5">
    <source>
        <dbReference type="ARBA" id="ARBA00023315"/>
    </source>
</evidence>
<protein>
    <submittedName>
        <fullName evidence="8">GNAT family N-acetyltransferase</fullName>
    </submittedName>
</protein>
<keyword evidence="9" id="KW-1185">Reference proteome</keyword>
<feature type="domain" description="N-acetyltransferase" evidence="7">
    <location>
        <begin position="41"/>
        <end position="142"/>
    </location>
</feature>
<dbReference type="PANTHER" id="PTHR36449">
    <property type="entry name" value="ACETYLTRANSFERASE-RELATED"/>
    <property type="match status" value="1"/>
</dbReference>
<reference evidence="8 9" key="1">
    <citation type="submission" date="2017-02" db="EMBL/GenBank/DDBJ databases">
        <title>Draft genome sequence of Haemophilus paracuniculus CCUG 43573 type strain.</title>
        <authorList>
            <person name="Engstrom-Jakobsson H."/>
            <person name="Salva-Serra F."/>
            <person name="Thorell K."/>
            <person name="Gonzales-Siles L."/>
            <person name="Karlsson R."/>
            <person name="Boulund F."/>
            <person name="Engstrand L."/>
            <person name="Kristiansson E."/>
            <person name="Moore E."/>
        </authorList>
    </citation>
    <scope>NUCLEOTIDE SEQUENCE [LARGE SCALE GENOMIC DNA]</scope>
    <source>
        <strain evidence="8 9">CCUG 43573</strain>
    </source>
</reference>
<comment type="catalytic activity">
    <reaction evidence="6">
        <text>glycyl-tRNA(Gly) + acetyl-CoA = N-acetylglycyl-tRNA(Gly) + CoA + H(+)</text>
        <dbReference type="Rhea" id="RHEA:81867"/>
        <dbReference type="Rhea" id="RHEA-COMP:9683"/>
        <dbReference type="Rhea" id="RHEA-COMP:19766"/>
        <dbReference type="ChEBI" id="CHEBI:15378"/>
        <dbReference type="ChEBI" id="CHEBI:57287"/>
        <dbReference type="ChEBI" id="CHEBI:57288"/>
        <dbReference type="ChEBI" id="CHEBI:78522"/>
        <dbReference type="ChEBI" id="CHEBI:232036"/>
    </reaction>
</comment>
<comment type="similarity">
    <text evidence="1">Belongs to the acetyltransferase family. GNAT subfamily.</text>
</comment>
<dbReference type="PANTHER" id="PTHR36449:SF1">
    <property type="entry name" value="ACETYLTRANSFERASE"/>
    <property type="match status" value="1"/>
</dbReference>
<dbReference type="AlphaFoldDB" id="A0A1T0AVE7"/>
<dbReference type="SUPFAM" id="SSF55729">
    <property type="entry name" value="Acyl-CoA N-acyltransferases (Nat)"/>
    <property type="match status" value="1"/>
</dbReference>
<evidence type="ECO:0000259" key="7">
    <source>
        <dbReference type="Pfam" id="PF13508"/>
    </source>
</evidence>
<evidence type="ECO:0000256" key="3">
    <source>
        <dbReference type="ARBA" id="ARBA00022649"/>
    </source>
</evidence>
<dbReference type="GO" id="GO:0016747">
    <property type="term" value="F:acyltransferase activity, transferring groups other than amino-acyl groups"/>
    <property type="evidence" value="ECO:0007669"/>
    <property type="project" value="InterPro"/>
</dbReference>
<evidence type="ECO:0000256" key="6">
    <source>
        <dbReference type="ARBA" id="ARBA00049880"/>
    </source>
</evidence>
<dbReference type="InterPro" id="IPR000182">
    <property type="entry name" value="GNAT_dom"/>
</dbReference>
<organism evidence="8 9">
    <name type="scientific">Haemophilus paracuniculus</name>
    <dbReference type="NCBI Taxonomy" id="734"/>
    <lineage>
        <taxon>Bacteria</taxon>
        <taxon>Pseudomonadati</taxon>
        <taxon>Pseudomonadota</taxon>
        <taxon>Gammaproteobacteria</taxon>
        <taxon>Pasteurellales</taxon>
        <taxon>Pasteurellaceae</taxon>
        <taxon>Haemophilus</taxon>
    </lineage>
</organism>
<evidence type="ECO:0000313" key="8">
    <source>
        <dbReference type="EMBL" id="OOS00917.1"/>
    </source>
</evidence>
<name>A0A1T0AVE7_9PAST</name>
<keyword evidence="3" id="KW-1277">Toxin-antitoxin system</keyword>
<keyword evidence="5" id="KW-0012">Acyltransferase</keyword>
<comment type="caution">
    <text evidence="8">The sequence shown here is derived from an EMBL/GenBank/DDBJ whole genome shotgun (WGS) entry which is preliminary data.</text>
</comment>
<accession>A0A1T0AVE7</accession>